<sequence>MKTATLLVAMLLCGSMAYAQNDPVVMTVNGAPVSRSEFEYSYNKNNSEGVIDKKTVGEYVDLFVNYKLKVQAALDARLDTMSSFKKEFREYRDQQVRPTLVTDADVEAKARDIYRETQQRVDGGGGLLKTSHILLLLDQNATKTQQDAAKVRIDSVYNALKKGADFADLARRLSDDKSSAVNGGQLPWIERNQLVKAYEDVAYALKKGEISKPFLSEYGYHVVKLDDKQPFFPYDSVKTSIYQFIESRGLRDAIVTDRLQEEAKVGNTTPEQLLDAKTEELTAKDDALKYLIKEYHDGLLLYEISNRTVWDKAAKDEAGLSAYFAKNKKKYRWEEPRFKGIAYHVKTASDVDAVKRSIKGKPFAEWADILRTTFNNDSVLRIRVEKGIFKKGDNAVVDKEVFKVPVTVKPVEGYPIDATFGKVLKNKPEDYQDVRALVVADYQDALEKQWVESLRKKYTVVINKEVLATVNKHQ</sequence>
<dbReference type="Gene3D" id="3.10.50.40">
    <property type="match status" value="1"/>
</dbReference>
<keyword evidence="1 4" id="KW-0413">Isomerase</keyword>
<dbReference type="PANTHER" id="PTHR47245:SF2">
    <property type="entry name" value="PEPTIDYL-PROLYL CIS-TRANS ISOMERASE HP_0175-RELATED"/>
    <property type="match status" value="1"/>
</dbReference>
<dbReference type="InterPro" id="IPR050245">
    <property type="entry name" value="PrsA_foldase"/>
</dbReference>
<evidence type="ECO:0000259" key="3">
    <source>
        <dbReference type="PROSITE" id="PS50198"/>
    </source>
</evidence>
<accession>A0AAQ1UHG1</accession>
<name>A0AAQ1UHG1_9BACT</name>
<protein>
    <submittedName>
        <fullName evidence="4">Foldase protein prsA 3</fullName>
        <ecNumber evidence="4">5.2.1.8</ecNumber>
    </submittedName>
</protein>
<dbReference type="InterPro" id="IPR000297">
    <property type="entry name" value="PPIase_PpiC"/>
</dbReference>
<dbReference type="Pfam" id="PF00639">
    <property type="entry name" value="Rotamase"/>
    <property type="match status" value="1"/>
</dbReference>
<proteinExistence type="predicted"/>
<dbReference type="AlphaFoldDB" id="A0AAQ1UHG1"/>
<comment type="caution">
    <text evidence="4">The sequence shown here is derived from an EMBL/GenBank/DDBJ whole genome shotgun (WGS) entry which is preliminary data.</text>
</comment>
<dbReference type="GO" id="GO:0003755">
    <property type="term" value="F:peptidyl-prolyl cis-trans isomerase activity"/>
    <property type="evidence" value="ECO:0007669"/>
    <property type="project" value="UniProtKB-KW"/>
</dbReference>
<evidence type="ECO:0000256" key="2">
    <source>
        <dbReference type="SAM" id="SignalP"/>
    </source>
</evidence>
<evidence type="ECO:0000313" key="4">
    <source>
        <dbReference type="EMBL" id="SUB79834.1"/>
    </source>
</evidence>
<dbReference type="EMBL" id="UGTJ01000001">
    <property type="protein sequence ID" value="SUB79834.1"/>
    <property type="molecule type" value="Genomic_DNA"/>
</dbReference>
<reference evidence="4 5" key="1">
    <citation type="submission" date="2018-06" db="EMBL/GenBank/DDBJ databases">
        <authorList>
            <consortium name="Pathogen Informatics"/>
            <person name="Doyle S."/>
        </authorList>
    </citation>
    <scope>NUCLEOTIDE SEQUENCE [LARGE SCALE GENOMIC DNA]</scope>
    <source>
        <strain evidence="4 5">NCTC13063</strain>
    </source>
</reference>
<dbReference type="SUPFAM" id="SSF54534">
    <property type="entry name" value="FKBP-like"/>
    <property type="match status" value="1"/>
</dbReference>
<feature type="signal peptide" evidence="2">
    <location>
        <begin position="1"/>
        <end position="19"/>
    </location>
</feature>
<evidence type="ECO:0000313" key="5">
    <source>
        <dbReference type="Proteomes" id="UP000255283"/>
    </source>
</evidence>
<dbReference type="PANTHER" id="PTHR47245">
    <property type="entry name" value="PEPTIDYLPROLYL ISOMERASE"/>
    <property type="match status" value="1"/>
</dbReference>
<organism evidence="4 5">
    <name type="scientific">Segatella buccae</name>
    <dbReference type="NCBI Taxonomy" id="28126"/>
    <lineage>
        <taxon>Bacteria</taxon>
        <taxon>Pseudomonadati</taxon>
        <taxon>Bacteroidota</taxon>
        <taxon>Bacteroidia</taxon>
        <taxon>Bacteroidales</taxon>
        <taxon>Prevotellaceae</taxon>
        <taxon>Segatella</taxon>
    </lineage>
</organism>
<dbReference type="PROSITE" id="PS50198">
    <property type="entry name" value="PPIC_PPIASE_2"/>
    <property type="match status" value="1"/>
</dbReference>
<keyword evidence="1" id="KW-0697">Rotamase</keyword>
<keyword evidence="2" id="KW-0732">Signal</keyword>
<dbReference type="Proteomes" id="UP000255283">
    <property type="component" value="Unassembled WGS sequence"/>
</dbReference>
<evidence type="ECO:0000256" key="1">
    <source>
        <dbReference type="PROSITE-ProRule" id="PRU00278"/>
    </source>
</evidence>
<dbReference type="InterPro" id="IPR046357">
    <property type="entry name" value="PPIase_dom_sf"/>
</dbReference>
<feature type="chain" id="PRO_5042880575" evidence="2">
    <location>
        <begin position="20"/>
        <end position="474"/>
    </location>
</feature>
<gene>
    <name evidence="4" type="primary">prsA3</name>
    <name evidence="4" type="ORF">NCTC13063_01106</name>
</gene>
<dbReference type="EC" id="5.2.1.8" evidence="4"/>
<feature type="domain" description="PpiC" evidence="3">
    <location>
        <begin position="125"/>
        <end position="227"/>
    </location>
</feature>
<dbReference type="RefSeq" id="WP_115153494.1">
    <property type="nucleotide sequence ID" value="NZ_UGTJ01000001.1"/>
</dbReference>